<reference evidence="2 3" key="1">
    <citation type="submission" date="2018-04" db="EMBL/GenBank/DDBJ databases">
        <title>Genomic Encyclopedia of Archaeal and Bacterial Type Strains, Phase II (KMG-II): from individual species to whole genera.</title>
        <authorList>
            <person name="Goeker M."/>
        </authorList>
    </citation>
    <scope>NUCLEOTIDE SEQUENCE [LARGE SCALE GENOMIC DNA]</scope>
    <source>
        <strain evidence="2 3">DSM 100434</strain>
    </source>
</reference>
<organism evidence="2 3">
    <name type="scientific">Celeribacter persicus</name>
    <dbReference type="NCBI Taxonomy" id="1651082"/>
    <lineage>
        <taxon>Bacteria</taxon>
        <taxon>Pseudomonadati</taxon>
        <taxon>Pseudomonadota</taxon>
        <taxon>Alphaproteobacteria</taxon>
        <taxon>Rhodobacterales</taxon>
        <taxon>Roseobacteraceae</taxon>
        <taxon>Celeribacter</taxon>
    </lineage>
</organism>
<dbReference type="AlphaFoldDB" id="A0A2T5HK80"/>
<evidence type="ECO:0000313" key="3">
    <source>
        <dbReference type="Proteomes" id="UP000244077"/>
    </source>
</evidence>
<comment type="caution">
    <text evidence="2">The sequence shown here is derived from an EMBL/GenBank/DDBJ whole genome shotgun (WGS) entry which is preliminary data.</text>
</comment>
<feature type="chain" id="PRO_5015705219" evidence="1">
    <location>
        <begin position="40"/>
        <end position="102"/>
    </location>
</feature>
<dbReference type="EMBL" id="QAOH01000007">
    <property type="protein sequence ID" value="PTQ71985.1"/>
    <property type="molecule type" value="Genomic_DNA"/>
</dbReference>
<dbReference type="RefSeq" id="WP_107816664.1">
    <property type="nucleotide sequence ID" value="NZ_QAOH01000007.1"/>
</dbReference>
<keyword evidence="1" id="KW-0732">Signal</keyword>
<name>A0A2T5HK80_9RHOB</name>
<sequence length="102" mass="10533">MFVFTKFNPDMCPTGVLSKAALIAAFALGVMVAGAPVSASQTETGAQKTTVGGRGDTRFDWLARGKDVADASSTVSATAPQGSGSWICSPAGFGNHSRCYRR</sequence>
<evidence type="ECO:0000313" key="2">
    <source>
        <dbReference type="EMBL" id="PTQ71985.1"/>
    </source>
</evidence>
<keyword evidence="3" id="KW-1185">Reference proteome</keyword>
<evidence type="ECO:0000256" key="1">
    <source>
        <dbReference type="SAM" id="SignalP"/>
    </source>
</evidence>
<dbReference type="OrthoDB" id="7875306at2"/>
<feature type="signal peptide" evidence="1">
    <location>
        <begin position="1"/>
        <end position="39"/>
    </location>
</feature>
<gene>
    <name evidence="2" type="ORF">C8N42_107164</name>
</gene>
<protein>
    <submittedName>
        <fullName evidence="2">Uncharacterized protein</fullName>
    </submittedName>
</protein>
<proteinExistence type="predicted"/>
<dbReference type="Proteomes" id="UP000244077">
    <property type="component" value="Unassembled WGS sequence"/>
</dbReference>
<accession>A0A2T5HK80</accession>